<evidence type="ECO:0000313" key="2">
    <source>
        <dbReference type="Proteomes" id="UP000223392"/>
    </source>
</evidence>
<proteinExistence type="predicted"/>
<protein>
    <submittedName>
        <fullName evidence="1">Uncharacterized protein</fullName>
    </submittedName>
</protein>
<evidence type="ECO:0000313" key="1">
    <source>
        <dbReference type="EMBL" id="ASJ80164.1"/>
    </source>
</evidence>
<organism evidence="1 2">
    <name type="scientific">Escherichia phage ECD7</name>
    <dbReference type="NCBI Taxonomy" id="1981499"/>
    <lineage>
        <taxon>Viruses</taxon>
        <taxon>Duplodnaviria</taxon>
        <taxon>Heunggongvirae</taxon>
        <taxon>Uroviricota</taxon>
        <taxon>Caudoviricetes</taxon>
        <taxon>Pantevenvirales</taxon>
        <taxon>Straboviridae</taxon>
        <taxon>Krischvirus</taxon>
        <taxon>Krischvirus ecd7</taxon>
    </lineage>
</organism>
<name>A0A220NT99_9CAUD</name>
<dbReference type="EMBL" id="KY683735">
    <property type="protein sequence ID" value="ASJ80164.1"/>
    <property type="molecule type" value="Genomic_DNA"/>
</dbReference>
<keyword evidence="2" id="KW-1185">Reference proteome</keyword>
<gene>
    <name evidence="1" type="ORF">ECD7_00072</name>
</gene>
<accession>A0A220NT99</accession>
<sequence length="87" mass="10135">MKSKTGFYNQCNRVFIVLLDSENYPELSKTRFPCVVEAYKAYAPDKQFIVMASEIERLGEIPKHDEYVFRKVCSVHHFDVVVNSLKS</sequence>
<reference evidence="1 2" key="1">
    <citation type="journal article" date="2015" name="Bacteriophage">
        <title>A small-scale experiment of using phage-based probiotic dietary supplement for prevention of E. coli traveler's diarrhea.</title>
        <authorList>
            <person name="Aleshkin A.V."/>
            <person name="Rubalskii E.O."/>
            <person name="Volozhantsev N.V."/>
            <person name="Verevkin V.V."/>
            <person name="Svetoch E.A."/>
            <person name="Kiseleva I.A."/>
            <person name="Bochkareva S.S."/>
            <person name="Borisova O.Y."/>
            <person name="Popova A.V."/>
            <person name="Bogun A.G."/>
            <person name="Afanas'ev S.S."/>
        </authorList>
    </citation>
    <scope>NUCLEOTIDE SEQUENCE [LARGE SCALE GENOMIC DNA]</scope>
</reference>
<dbReference type="Proteomes" id="UP000223392">
    <property type="component" value="Segment"/>
</dbReference>